<proteinExistence type="predicted"/>
<dbReference type="PANTHER" id="PTHR13887:SF41">
    <property type="entry name" value="THIOREDOXIN SUPERFAMILY PROTEIN"/>
    <property type="match status" value="1"/>
</dbReference>
<dbReference type="Gene3D" id="3.40.30.10">
    <property type="entry name" value="Glutaredoxin"/>
    <property type="match status" value="1"/>
</dbReference>
<name>A0ABZ0HWL0_9HYPH</name>
<reference evidence="2 3" key="1">
    <citation type="submission" date="2023-10" db="EMBL/GenBank/DDBJ databases">
        <title>Novel methanotroph of the genus Methylocapsa from a subarctic wetland.</title>
        <authorList>
            <person name="Belova S.E."/>
            <person name="Oshkin I.Y."/>
            <person name="Miroshnikov K."/>
            <person name="Dedysh S.N."/>
        </authorList>
    </citation>
    <scope>NUCLEOTIDE SEQUENCE [LARGE SCALE GENOMIC DNA]</scope>
    <source>
        <strain evidence="2 3">RX1</strain>
    </source>
</reference>
<gene>
    <name evidence="2" type="ORF">RZS28_05635</name>
</gene>
<dbReference type="InterPro" id="IPR036249">
    <property type="entry name" value="Thioredoxin-like_sf"/>
</dbReference>
<feature type="domain" description="DSBA-like thioredoxin" evidence="1">
    <location>
        <begin position="12"/>
        <end position="209"/>
    </location>
</feature>
<dbReference type="EMBL" id="CP136862">
    <property type="protein sequence ID" value="WOJ90769.1"/>
    <property type="molecule type" value="Genomic_DNA"/>
</dbReference>
<evidence type="ECO:0000313" key="2">
    <source>
        <dbReference type="EMBL" id="WOJ90769.1"/>
    </source>
</evidence>
<evidence type="ECO:0000259" key="1">
    <source>
        <dbReference type="Pfam" id="PF01323"/>
    </source>
</evidence>
<organism evidence="2 3">
    <name type="scientific">Methylocapsa polymorpha</name>
    <dbReference type="NCBI Taxonomy" id="3080828"/>
    <lineage>
        <taxon>Bacteria</taxon>
        <taxon>Pseudomonadati</taxon>
        <taxon>Pseudomonadota</taxon>
        <taxon>Alphaproteobacteria</taxon>
        <taxon>Hyphomicrobiales</taxon>
        <taxon>Beijerinckiaceae</taxon>
        <taxon>Methylocapsa</taxon>
    </lineage>
</organism>
<dbReference type="RefSeq" id="WP_407340357.1">
    <property type="nucleotide sequence ID" value="NZ_CP136862.1"/>
</dbReference>
<accession>A0ABZ0HWL0</accession>
<dbReference type="CDD" id="cd03024">
    <property type="entry name" value="DsbA_FrnE"/>
    <property type="match status" value="1"/>
</dbReference>
<dbReference type="Proteomes" id="UP001626536">
    <property type="component" value="Chromosome"/>
</dbReference>
<protein>
    <submittedName>
        <fullName evidence="2">DsbA family oxidoreductase</fullName>
    </submittedName>
</protein>
<dbReference type="SUPFAM" id="SSF52833">
    <property type="entry name" value="Thioredoxin-like"/>
    <property type="match status" value="1"/>
</dbReference>
<dbReference type="InterPro" id="IPR001853">
    <property type="entry name" value="DSBA-like_thioredoxin_dom"/>
</dbReference>
<evidence type="ECO:0000313" key="3">
    <source>
        <dbReference type="Proteomes" id="UP001626536"/>
    </source>
</evidence>
<dbReference type="Pfam" id="PF01323">
    <property type="entry name" value="DSBA"/>
    <property type="match status" value="1"/>
</dbReference>
<sequence>MSPARSDAFIAIDVIADVVCPWCYIAKRGLESAIAAQDVGVHLRWRPFQIDRSVPENGVAWRTYLAKKFGQDRVEEALRSMVAAGREVELSFAFDKIERMPNSLDAHRLVRFAKFGALEGRMVERLFKAFLVEGRDIGDRRLLIELGVETGLDRDLLEEVFAQGDDIQSVKDELATTRRLGVAGAPMFIFGDDVVVPGPQSKEVFAAALLKARQAPSRAG</sequence>
<dbReference type="PANTHER" id="PTHR13887">
    <property type="entry name" value="GLUTATHIONE S-TRANSFERASE KAPPA"/>
    <property type="match status" value="1"/>
</dbReference>
<keyword evidence="3" id="KW-1185">Reference proteome</keyword>